<dbReference type="PANTHER" id="PTHR24221:SF654">
    <property type="entry name" value="ATP-BINDING CASSETTE SUB-FAMILY B MEMBER 6"/>
    <property type="match status" value="1"/>
</dbReference>
<dbReference type="SMART" id="SM00382">
    <property type="entry name" value="AAA"/>
    <property type="match status" value="1"/>
</dbReference>
<evidence type="ECO:0000256" key="18">
    <source>
        <dbReference type="ARBA" id="ARBA00022787"/>
    </source>
</evidence>
<evidence type="ECO:0000256" key="6">
    <source>
        <dbReference type="ARBA" id="ARBA00004477"/>
    </source>
</evidence>
<comment type="catalytic activity">
    <reaction evidence="35">
        <text>uroporphyrin I(in) + ATP + H2O = uroporphyrin I(out) + ADP + phosphate + H(+)</text>
        <dbReference type="Rhea" id="RHEA:66772"/>
        <dbReference type="ChEBI" id="CHEBI:15377"/>
        <dbReference type="ChEBI" id="CHEBI:15378"/>
        <dbReference type="ChEBI" id="CHEBI:30616"/>
        <dbReference type="ChEBI" id="CHEBI:43474"/>
        <dbReference type="ChEBI" id="CHEBI:167480"/>
        <dbReference type="ChEBI" id="CHEBI:456216"/>
    </reaction>
    <physiologicalReaction direction="left-to-right" evidence="35">
        <dbReference type="Rhea" id="RHEA:66773"/>
    </physiologicalReaction>
</comment>
<dbReference type="GO" id="GO:0005886">
    <property type="term" value="C:plasma membrane"/>
    <property type="evidence" value="ECO:0007669"/>
    <property type="project" value="UniProtKB-SubCell"/>
</dbReference>
<dbReference type="GO" id="GO:0005576">
    <property type="term" value="C:extracellular region"/>
    <property type="evidence" value="ECO:0007669"/>
    <property type="project" value="UniProtKB-SubCell"/>
</dbReference>
<feature type="transmembrane region" description="Helical" evidence="42">
    <location>
        <begin position="400"/>
        <end position="418"/>
    </location>
</feature>
<feature type="compositionally biased region" description="Basic and acidic residues" evidence="41">
    <location>
        <begin position="668"/>
        <end position="677"/>
    </location>
</feature>
<dbReference type="GO" id="GO:0005741">
    <property type="term" value="C:mitochondrial outer membrane"/>
    <property type="evidence" value="ECO:0007669"/>
    <property type="project" value="UniProtKB-SubCell"/>
</dbReference>
<dbReference type="InterPro" id="IPR032410">
    <property type="entry name" value="ABCB6_N"/>
</dbReference>
<evidence type="ECO:0000256" key="37">
    <source>
        <dbReference type="ARBA" id="ARBA00048455"/>
    </source>
</evidence>
<dbReference type="FunFam" id="3.40.50.300:FF:000186">
    <property type="entry name" value="ATP-binding cassette sub-family B member 7, mitochondrial"/>
    <property type="match status" value="1"/>
</dbReference>
<dbReference type="GO" id="GO:0033162">
    <property type="term" value="C:melanosome membrane"/>
    <property type="evidence" value="ECO:0007669"/>
    <property type="project" value="UniProtKB-SubCell"/>
</dbReference>
<evidence type="ECO:0000256" key="12">
    <source>
        <dbReference type="ARBA" id="ARBA00022448"/>
    </source>
</evidence>
<dbReference type="AlphaFoldDB" id="A0A672LMT5"/>
<dbReference type="Pfam" id="PF16185">
    <property type="entry name" value="MTABC_N"/>
    <property type="match status" value="1"/>
</dbReference>
<evidence type="ECO:0000256" key="16">
    <source>
        <dbReference type="ARBA" id="ARBA00022741"/>
    </source>
</evidence>
<evidence type="ECO:0000256" key="31">
    <source>
        <dbReference type="ARBA" id="ARBA00024439"/>
    </source>
</evidence>
<organism evidence="45 46">
    <name type="scientific">Sinocyclocheilus grahami</name>
    <name type="common">Dianchi golden-line fish</name>
    <name type="synonym">Barbus grahami</name>
    <dbReference type="NCBI Taxonomy" id="75366"/>
    <lineage>
        <taxon>Eukaryota</taxon>
        <taxon>Metazoa</taxon>
        <taxon>Chordata</taxon>
        <taxon>Craniata</taxon>
        <taxon>Vertebrata</taxon>
        <taxon>Euteleostomi</taxon>
        <taxon>Actinopterygii</taxon>
        <taxon>Neopterygii</taxon>
        <taxon>Teleostei</taxon>
        <taxon>Ostariophysi</taxon>
        <taxon>Cypriniformes</taxon>
        <taxon>Cyprinidae</taxon>
        <taxon>Cyprininae</taxon>
        <taxon>Sinocyclocheilus</taxon>
    </lineage>
</organism>
<comment type="catalytic activity">
    <reaction evidence="40">
        <text>coproporphyrin I(in) + ATP + H2O = coproporphyrin I(out) + ADP + phosphate + H(+)</text>
        <dbReference type="Rhea" id="RHEA:66768"/>
        <dbReference type="ChEBI" id="CHEBI:15377"/>
        <dbReference type="ChEBI" id="CHEBI:15378"/>
        <dbReference type="ChEBI" id="CHEBI:30616"/>
        <dbReference type="ChEBI" id="CHEBI:43474"/>
        <dbReference type="ChEBI" id="CHEBI:167478"/>
        <dbReference type="ChEBI" id="CHEBI:456216"/>
    </reaction>
    <physiologicalReaction direction="left-to-right" evidence="40">
        <dbReference type="Rhea" id="RHEA:66769"/>
    </physiologicalReaction>
</comment>
<evidence type="ECO:0000256" key="33">
    <source>
        <dbReference type="ARBA" id="ARBA00047649"/>
    </source>
</evidence>
<comment type="similarity">
    <text evidence="29">Belongs to the ABC transporter superfamily. ABCB family. Heavy Metal importer (TC 3.A.1.210) subfamily.</text>
</comment>
<dbReference type="InterPro" id="IPR011527">
    <property type="entry name" value="ABC1_TM_dom"/>
</dbReference>
<evidence type="ECO:0000256" key="11">
    <source>
        <dbReference type="ARBA" id="ARBA00011738"/>
    </source>
</evidence>
<keyword evidence="19" id="KW-0256">Endoplasmic reticulum</keyword>
<evidence type="ECO:0000256" key="1">
    <source>
        <dbReference type="ARBA" id="ARBA00004146"/>
    </source>
</evidence>
<evidence type="ECO:0000256" key="24">
    <source>
        <dbReference type="ARBA" id="ARBA00023128"/>
    </source>
</evidence>
<dbReference type="InterPro" id="IPR017871">
    <property type="entry name" value="ABC_transporter-like_CS"/>
</dbReference>
<keyword evidence="15 42" id="KW-0812">Transmembrane</keyword>
<evidence type="ECO:0000256" key="32">
    <source>
        <dbReference type="ARBA" id="ARBA00031413"/>
    </source>
</evidence>
<reference evidence="45" key="1">
    <citation type="submission" date="2025-08" db="UniProtKB">
        <authorList>
            <consortium name="Ensembl"/>
        </authorList>
    </citation>
    <scope>IDENTIFICATION</scope>
</reference>
<evidence type="ECO:0000256" key="36">
    <source>
        <dbReference type="ARBA" id="ARBA00048309"/>
    </source>
</evidence>
<evidence type="ECO:0000313" key="45">
    <source>
        <dbReference type="Ensembl" id="ENSSGRP00000025904.1"/>
    </source>
</evidence>
<evidence type="ECO:0000256" key="22">
    <source>
        <dbReference type="ARBA" id="ARBA00022989"/>
    </source>
</evidence>
<dbReference type="Pfam" id="PF00664">
    <property type="entry name" value="ABC_membrane"/>
    <property type="match status" value="1"/>
</dbReference>
<keyword evidence="12" id="KW-0813">Transport</keyword>
<keyword evidence="24" id="KW-0496">Mitochondrion</keyword>
<feature type="domain" description="ABC transmembrane type-1" evidence="44">
    <location>
        <begin position="214"/>
        <end position="475"/>
    </location>
</feature>
<keyword evidence="46" id="KW-1185">Reference proteome</keyword>
<evidence type="ECO:0000256" key="42">
    <source>
        <dbReference type="SAM" id="Phobius"/>
    </source>
</evidence>
<comment type="catalytic activity">
    <reaction evidence="36">
        <text>protoporphyrin IX(in) + ATP + H2O = protoporphyrin IX(out) + ADP + phosphate + H(+)</text>
        <dbReference type="Rhea" id="RHEA:61336"/>
        <dbReference type="ChEBI" id="CHEBI:15377"/>
        <dbReference type="ChEBI" id="CHEBI:15378"/>
        <dbReference type="ChEBI" id="CHEBI:30616"/>
        <dbReference type="ChEBI" id="CHEBI:43474"/>
        <dbReference type="ChEBI" id="CHEBI:57306"/>
        <dbReference type="ChEBI" id="CHEBI:456216"/>
    </reaction>
    <physiologicalReaction direction="left-to-right" evidence="36">
        <dbReference type="Rhea" id="RHEA:61337"/>
    </physiologicalReaction>
</comment>
<evidence type="ECO:0000256" key="4">
    <source>
        <dbReference type="ARBA" id="ARBA00004374"/>
    </source>
</evidence>
<keyword evidence="22 42" id="KW-1133">Transmembrane helix</keyword>
<evidence type="ECO:0000256" key="25">
    <source>
        <dbReference type="ARBA" id="ARBA00023136"/>
    </source>
</evidence>
<keyword evidence="25 42" id="KW-0472">Membrane</keyword>
<dbReference type="InterPro" id="IPR003439">
    <property type="entry name" value="ABC_transporter-like_ATP-bd"/>
</dbReference>
<keyword evidence="13" id="KW-1003">Cell membrane</keyword>
<evidence type="ECO:0000256" key="20">
    <source>
        <dbReference type="ARBA" id="ARBA00022840"/>
    </source>
</evidence>
<evidence type="ECO:0000256" key="3">
    <source>
        <dbReference type="ARBA" id="ARBA00004337"/>
    </source>
</evidence>
<name>A0A672LMT5_SINGR</name>
<dbReference type="GO" id="GO:0005524">
    <property type="term" value="F:ATP binding"/>
    <property type="evidence" value="ECO:0007669"/>
    <property type="project" value="UniProtKB-KW"/>
</dbReference>
<keyword evidence="18" id="KW-1000">Mitochondrion outer membrane</keyword>
<feature type="compositionally biased region" description="Polar residues" evidence="41">
    <location>
        <begin position="678"/>
        <end position="690"/>
    </location>
</feature>
<feature type="compositionally biased region" description="Low complexity" evidence="41">
    <location>
        <begin position="656"/>
        <end position="667"/>
    </location>
</feature>
<comment type="catalytic activity">
    <reaction evidence="38">
        <text>uroporphyrin III(in) + ATP + H2O = uroporphyrin III(out) + ADP + phosphate + H(+)</text>
        <dbReference type="Rhea" id="RHEA:66776"/>
        <dbReference type="ChEBI" id="CHEBI:15377"/>
        <dbReference type="ChEBI" id="CHEBI:15378"/>
        <dbReference type="ChEBI" id="CHEBI:30616"/>
        <dbReference type="ChEBI" id="CHEBI:43474"/>
        <dbReference type="ChEBI" id="CHEBI:167479"/>
        <dbReference type="ChEBI" id="CHEBI:456216"/>
    </reaction>
    <physiologicalReaction direction="left-to-right" evidence="38">
        <dbReference type="Rhea" id="RHEA:66777"/>
    </physiologicalReaction>
</comment>
<dbReference type="Proteomes" id="UP000472262">
    <property type="component" value="Unassembled WGS sequence"/>
</dbReference>
<evidence type="ECO:0000256" key="19">
    <source>
        <dbReference type="ARBA" id="ARBA00022824"/>
    </source>
</evidence>
<evidence type="ECO:0000256" key="2">
    <source>
        <dbReference type="ARBA" id="ARBA00004333"/>
    </source>
</evidence>
<dbReference type="GO" id="GO:0015439">
    <property type="term" value="F:ABC-type heme transporter activity"/>
    <property type="evidence" value="ECO:0007669"/>
    <property type="project" value="UniProtKB-EC"/>
</dbReference>
<keyword evidence="20" id="KW-0067">ATP-binding</keyword>
<feature type="transmembrane region" description="Helical" evidence="42">
    <location>
        <begin position="71"/>
        <end position="91"/>
    </location>
</feature>
<dbReference type="PROSITE" id="PS50929">
    <property type="entry name" value="ABC_TM1F"/>
    <property type="match status" value="1"/>
</dbReference>
<dbReference type="SUPFAM" id="SSF52540">
    <property type="entry name" value="P-loop containing nucleoside triphosphate hydrolases"/>
    <property type="match status" value="1"/>
</dbReference>
<dbReference type="GO" id="GO:0016887">
    <property type="term" value="F:ATP hydrolysis activity"/>
    <property type="evidence" value="ECO:0007669"/>
    <property type="project" value="InterPro"/>
</dbReference>
<dbReference type="Pfam" id="PF00005">
    <property type="entry name" value="ABC_tran"/>
    <property type="match status" value="1"/>
</dbReference>
<evidence type="ECO:0000259" key="44">
    <source>
        <dbReference type="PROSITE" id="PS50929"/>
    </source>
</evidence>
<dbReference type="InterPro" id="IPR003593">
    <property type="entry name" value="AAA+_ATPase"/>
</dbReference>
<evidence type="ECO:0000256" key="13">
    <source>
        <dbReference type="ARBA" id="ARBA00022475"/>
    </source>
</evidence>
<dbReference type="Gene3D" id="1.20.1560.10">
    <property type="entry name" value="ABC transporter type 1, transmembrane domain"/>
    <property type="match status" value="2"/>
</dbReference>
<keyword evidence="26" id="KW-1015">Disulfide bond</keyword>
<dbReference type="Gene3D" id="3.40.50.300">
    <property type="entry name" value="P-loop containing nucleotide triphosphate hydrolases"/>
    <property type="match status" value="1"/>
</dbReference>
<dbReference type="InterPro" id="IPR036640">
    <property type="entry name" value="ABC1_TM_sf"/>
</dbReference>
<dbReference type="PROSITE" id="PS50893">
    <property type="entry name" value="ABC_TRANSPORTER_2"/>
    <property type="match status" value="1"/>
</dbReference>
<dbReference type="EC" id="7.6.2.5" evidence="30"/>
<feature type="transmembrane region" description="Helical" evidence="42">
    <location>
        <begin position="309"/>
        <end position="329"/>
    </location>
</feature>
<comment type="subunit">
    <text evidence="11">Homodimer.</text>
</comment>
<evidence type="ECO:0000256" key="41">
    <source>
        <dbReference type="SAM" id="MobiDB-lite"/>
    </source>
</evidence>
<dbReference type="PROSITE" id="PS00211">
    <property type="entry name" value="ABC_TRANSPORTER_1"/>
    <property type="match status" value="1"/>
</dbReference>
<dbReference type="CDD" id="cd03253">
    <property type="entry name" value="ABCC_ATM1_transporter"/>
    <property type="match status" value="1"/>
</dbReference>
<evidence type="ECO:0000256" key="40">
    <source>
        <dbReference type="ARBA" id="ARBA00049398"/>
    </source>
</evidence>
<feature type="region of interest" description="Disordered" evidence="41">
    <location>
        <begin position="656"/>
        <end position="690"/>
    </location>
</feature>
<dbReference type="GO" id="GO:0000139">
    <property type="term" value="C:Golgi membrane"/>
    <property type="evidence" value="ECO:0007669"/>
    <property type="project" value="UniProtKB-SubCell"/>
</dbReference>
<keyword evidence="16" id="KW-0547">Nucleotide-binding</keyword>
<dbReference type="InterPro" id="IPR039421">
    <property type="entry name" value="Type_1_exporter"/>
</dbReference>
<accession>A0A672LMT5</accession>
<evidence type="ECO:0000256" key="9">
    <source>
        <dbReference type="ARBA" id="ARBA00004653"/>
    </source>
</evidence>
<feature type="transmembrane region" description="Helical" evidence="42">
    <location>
        <begin position="280"/>
        <end position="303"/>
    </location>
</feature>
<evidence type="ECO:0000256" key="38">
    <source>
        <dbReference type="ARBA" id="ARBA00048510"/>
    </source>
</evidence>
<dbReference type="GO" id="GO:0005789">
    <property type="term" value="C:endoplasmic reticulum membrane"/>
    <property type="evidence" value="ECO:0007669"/>
    <property type="project" value="UniProtKB-SubCell"/>
</dbReference>
<comment type="catalytic activity">
    <reaction evidence="39">
        <text>coproporphyrin III(in) + ATP + H2O = coproporphyrin III(out) + ADP + phosphate + H(+)</text>
        <dbReference type="Rhea" id="RHEA:66664"/>
        <dbReference type="ChEBI" id="CHEBI:15377"/>
        <dbReference type="ChEBI" id="CHEBI:15378"/>
        <dbReference type="ChEBI" id="CHEBI:30616"/>
        <dbReference type="ChEBI" id="CHEBI:43474"/>
        <dbReference type="ChEBI" id="CHEBI:131725"/>
        <dbReference type="ChEBI" id="CHEBI:456216"/>
    </reaction>
    <physiologicalReaction direction="left-to-right" evidence="39">
        <dbReference type="Rhea" id="RHEA:66665"/>
    </physiologicalReaction>
</comment>
<gene>
    <name evidence="45" type="primary">LOC107549423</name>
</gene>
<feature type="transmembrane region" description="Helical" evidence="42">
    <location>
        <begin position="97"/>
        <end position="119"/>
    </location>
</feature>
<feature type="transmembrane region" description="Helical" evidence="42">
    <location>
        <begin position="27"/>
        <end position="51"/>
    </location>
</feature>
<evidence type="ECO:0000256" key="21">
    <source>
        <dbReference type="ARBA" id="ARBA00022967"/>
    </source>
</evidence>
<evidence type="ECO:0000256" key="35">
    <source>
        <dbReference type="ARBA" id="ARBA00047789"/>
    </source>
</evidence>
<evidence type="ECO:0000313" key="46">
    <source>
        <dbReference type="Proteomes" id="UP000472262"/>
    </source>
</evidence>
<comment type="subcellular location">
    <subcellularLocation>
        <location evidence="8">Cell membrane</location>
        <topology evidence="8">Multi-pass membrane protein</topology>
    </subcellularLocation>
    <subcellularLocation>
        <location evidence="1">Early endosome membrane</location>
    </subcellularLocation>
    <subcellularLocation>
        <location evidence="6">Endoplasmic reticulum membrane</location>
        <topology evidence="6">Multi-pass membrane protein</topology>
    </subcellularLocation>
    <subcellularLocation>
        <location evidence="3">Endosome membrane</location>
        <topology evidence="3">Multi-pass membrane protein</topology>
    </subcellularLocation>
    <subcellularLocation>
        <location evidence="2">Endosome</location>
        <location evidence="2">Multivesicular body membrane</location>
    </subcellularLocation>
    <subcellularLocation>
        <location evidence="9">Golgi apparatus membrane</location>
        <topology evidence="9">Multi-pass membrane protein</topology>
    </subcellularLocation>
    <subcellularLocation>
        <location evidence="5">Late endosome membrane</location>
    </subcellularLocation>
    <subcellularLocation>
        <location evidence="10">Lysosome membrane</location>
    </subcellularLocation>
    <subcellularLocation>
        <location evidence="28">Melanosome membrane</location>
    </subcellularLocation>
    <subcellularLocation>
        <location evidence="4">Mitochondrion outer membrane</location>
        <topology evidence="4">Multi-pass membrane protein</topology>
    </subcellularLocation>
    <subcellularLocation>
        <location evidence="7">Secreted</location>
        <location evidence="7">Extracellular exosome</location>
    </subcellularLocation>
</comment>
<evidence type="ECO:0000256" key="27">
    <source>
        <dbReference type="ARBA" id="ARBA00023228"/>
    </source>
</evidence>
<dbReference type="GO" id="GO:0032585">
    <property type="term" value="C:multivesicular body membrane"/>
    <property type="evidence" value="ECO:0007669"/>
    <property type="project" value="UniProtKB-SubCell"/>
</dbReference>
<comment type="catalytic activity">
    <reaction evidence="37">
        <text>pheophorbide a(in) + ATP + H2O = pheophorbide a(out) + ADP + phosphate + H(+)</text>
        <dbReference type="Rhea" id="RHEA:61360"/>
        <dbReference type="ChEBI" id="CHEBI:15377"/>
        <dbReference type="ChEBI" id="CHEBI:15378"/>
        <dbReference type="ChEBI" id="CHEBI:30616"/>
        <dbReference type="ChEBI" id="CHEBI:43474"/>
        <dbReference type="ChEBI" id="CHEBI:58687"/>
        <dbReference type="ChEBI" id="CHEBI:456216"/>
    </reaction>
    <physiologicalReaction direction="left-to-right" evidence="37">
        <dbReference type="Rhea" id="RHEA:61361"/>
    </physiologicalReaction>
</comment>
<comment type="catalytic activity">
    <reaction evidence="33">
        <text>heme b(in) + ATP + H2O = heme b(out) + ADP + phosphate + H(+)</text>
        <dbReference type="Rhea" id="RHEA:19261"/>
        <dbReference type="ChEBI" id="CHEBI:15377"/>
        <dbReference type="ChEBI" id="CHEBI:15378"/>
        <dbReference type="ChEBI" id="CHEBI:30616"/>
        <dbReference type="ChEBI" id="CHEBI:43474"/>
        <dbReference type="ChEBI" id="CHEBI:60344"/>
        <dbReference type="ChEBI" id="CHEBI:456216"/>
        <dbReference type="EC" id="7.6.2.5"/>
    </reaction>
    <physiologicalReaction direction="left-to-right" evidence="33">
        <dbReference type="Rhea" id="RHEA:19262"/>
    </physiologicalReaction>
</comment>
<feature type="domain" description="ABC transporter" evidence="43">
    <location>
        <begin position="417"/>
        <end position="655"/>
    </location>
</feature>
<dbReference type="GO" id="GO:0020037">
    <property type="term" value="F:heme binding"/>
    <property type="evidence" value="ECO:0007669"/>
    <property type="project" value="TreeGrafter"/>
</dbReference>
<evidence type="ECO:0000256" key="29">
    <source>
        <dbReference type="ARBA" id="ARBA00024363"/>
    </source>
</evidence>
<evidence type="ECO:0000256" key="17">
    <source>
        <dbReference type="ARBA" id="ARBA00022753"/>
    </source>
</evidence>
<keyword evidence="23" id="KW-0333">Golgi apparatus</keyword>
<protein>
    <recommendedName>
        <fullName evidence="31">ATP-binding cassette sub-family B member 6</fullName>
        <ecNumber evidence="30">7.6.2.5</ecNumber>
    </recommendedName>
    <alternativeName>
        <fullName evidence="32">ABC-type heme transporter ABCB6</fullName>
    </alternativeName>
</protein>
<evidence type="ECO:0000256" key="5">
    <source>
        <dbReference type="ARBA" id="ARBA00004414"/>
    </source>
</evidence>
<dbReference type="GO" id="GO:0031901">
    <property type="term" value="C:early endosome membrane"/>
    <property type="evidence" value="ECO:0007669"/>
    <property type="project" value="UniProtKB-SubCell"/>
</dbReference>
<evidence type="ECO:0000256" key="26">
    <source>
        <dbReference type="ARBA" id="ARBA00023157"/>
    </source>
</evidence>
<evidence type="ECO:0000259" key="43">
    <source>
        <dbReference type="PROSITE" id="PS50893"/>
    </source>
</evidence>
<keyword evidence="14" id="KW-0964">Secreted</keyword>
<evidence type="ECO:0000256" key="14">
    <source>
        <dbReference type="ARBA" id="ARBA00022525"/>
    </source>
</evidence>
<evidence type="ECO:0000256" key="15">
    <source>
        <dbReference type="ARBA" id="ARBA00022692"/>
    </source>
</evidence>
<dbReference type="Ensembl" id="ENSSGRT00000027908.1">
    <property type="protein sequence ID" value="ENSSGRP00000025904.1"/>
    <property type="gene ID" value="ENSSGRG00000014835.1"/>
</dbReference>
<keyword evidence="21" id="KW-1278">Translocase</keyword>
<dbReference type="GO" id="GO:0005765">
    <property type="term" value="C:lysosomal membrane"/>
    <property type="evidence" value="ECO:0007669"/>
    <property type="project" value="UniProtKB-SubCell"/>
</dbReference>
<evidence type="ECO:0000256" key="8">
    <source>
        <dbReference type="ARBA" id="ARBA00004651"/>
    </source>
</evidence>
<sequence>MVEIKSYCEAGVSVQHVWVEGGLTLCFYFTLVPSVLLTLSFLFGTFLCICYRRYGTDMEPKFIPRSRLYRLQVGLSVLLVLQALGWMVFRITRSGELPGYVVLSGCLSMLGWIWAMALLHLERRRVLVRDRTRGHSTVLLLYWAVAFAAENLAFVSWMSPQWWWTLEKSDQQVRYVCSLGFEPTTFLNQLTDGSSWKTLATTVCVYGLLKFLQGGGAGASGFVSNMRSFLWIRVQQYTNRMVQVRLFAHLHSLSLRWHLGRRTGDVLRSIDRGTSSINNLLSYIVFSIFPTIADIVIAIVYFISNFNAWFGLIVFVCMTLYLTLTIVITEWRTKYRRDMNTQDNNAKSKAVDSLLNFETVKYYNAEVYEVRRFEDAIMKYQVSEWKTNASLAFLNQTQNLIIGLGLLTGSLLCAYFVTEGKFQFTLSKNIFILVEILKDVSFTVLPGQIVALVGQSGSGKSTIIRLIFRFYDVQGGCIKIDDQDISKVKQSSLRAHIGVVPQDTVLFNDNIRDNIRYGRVTATDQEVEEAATAADIHDKIITFPDGYDTQVGERGLKLSGGEKQRVAIARTILKAPQIILLDEATSSLDTQTERNIQASLAKVCTNRTTIVVAHRLSTVIGADVILVLRDGQIVERGRHEELLAKGGLYSDMWLKQQQAQDSDSASDTETKDRKSEKLQPQTSTAGHKEH</sequence>
<dbReference type="InterPro" id="IPR027417">
    <property type="entry name" value="P-loop_NTPase"/>
</dbReference>
<keyword evidence="27" id="KW-0458">Lysosome</keyword>
<reference evidence="45" key="2">
    <citation type="submission" date="2025-09" db="UniProtKB">
        <authorList>
            <consortium name="Ensembl"/>
        </authorList>
    </citation>
    <scope>IDENTIFICATION</scope>
</reference>
<evidence type="ECO:0000256" key="34">
    <source>
        <dbReference type="ARBA" id="ARBA00047753"/>
    </source>
</evidence>
<keyword evidence="17" id="KW-0967">Endosome</keyword>
<evidence type="ECO:0000256" key="10">
    <source>
        <dbReference type="ARBA" id="ARBA00004656"/>
    </source>
</evidence>
<evidence type="ECO:0000256" key="30">
    <source>
        <dbReference type="ARBA" id="ARBA00024385"/>
    </source>
</evidence>
<feature type="transmembrane region" description="Helical" evidence="42">
    <location>
        <begin position="140"/>
        <end position="159"/>
    </location>
</feature>
<proteinExistence type="inferred from homology"/>
<evidence type="ECO:0000256" key="39">
    <source>
        <dbReference type="ARBA" id="ARBA00048636"/>
    </source>
</evidence>
<evidence type="ECO:0000256" key="23">
    <source>
        <dbReference type="ARBA" id="ARBA00023034"/>
    </source>
</evidence>
<evidence type="ECO:0000256" key="7">
    <source>
        <dbReference type="ARBA" id="ARBA00004550"/>
    </source>
</evidence>
<dbReference type="PANTHER" id="PTHR24221">
    <property type="entry name" value="ATP-BINDING CASSETTE SUB-FAMILY B"/>
    <property type="match status" value="1"/>
</dbReference>
<comment type="catalytic activity">
    <reaction evidence="34">
        <text>coproporphyrinogen III(in) + ATP + H2O = coproporphyrinogen III(out) + ADP + phosphate + H(+)</text>
        <dbReference type="Rhea" id="RHEA:66680"/>
        <dbReference type="ChEBI" id="CHEBI:15377"/>
        <dbReference type="ChEBI" id="CHEBI:15378"/>
        <dbReference type="ChEBI" id="CHEBI:30616"/>
        <dbReference type="ChEBI" id="CHEBI:43474"/>
        <dbReference type="ChEBI" id="CHEBI:57309"/>
        <dbReference type="ChEBI" id="CHEBI:456216"/>
    </reaction>
    <physiologicalReaction direction="left-to-right" evidence="34">
        <dbReference type="Rhea" id="RHEA:66681"/>
    </physiologicalReaction>
</comment>
<evidence type="ECO:0000256" key="28">
    <source>
        <dbReference type="ARBA" id="ARBA00024320"/>
    </source>
</evidence>
<dbReference type="SUPFAM" id="SSF90123">
    <property type="entry name" value="ABC transporter transmembrane region"/>
    <property type="match status" value="1"/>
</dbReference>